<dbReference type="GO" id="GO:0003682">
    <property type="term" value="F:chromatin binding"/>
    <property type="evidence" value="ECO:0000318"/>
    <property type="project" value="GO_Central"/>
</dbReference>
<dbReference type="GO" id="GO:0072520">
    <property type="term" value="P:seminiferous tubule development"/>
    <property type="evidence" value="ECO:0007669"/>
    <property type="project" value="Ensembl"/>
</dbReference>
<evidence type="ECO:0000256" key="3">
    <source>
        <dbReference type="ARBA" id="ARBA00022829"/>
    </source>
</evidence>
<proteinExistence type="inferred from homology"/>
<protein>
    <submittedName>
        <fullName evidence="8">REC8 meiotic recombination protein</fullName>
    </submittedName>
</protein>
<dbReference type="CTD" id="9985"/>
<dbReference type="CDD" id="cd21794">
    <property type="entry name" value="Rad21_Rec8_M_Rec8"/>
    <property type="match status" value="1"/>
</dbReference>
<evidence type="ECO:0000313" key="8">
    <source>
        <dbReference type="Ensembl" id="ENSMODP00000004110.4"/>
    </source>
</evidence>
<dbReference type="InParanoid" id="F6ZPU4"/>
<feature type="domain" description="Rad21/Rec8-like protein C-terminal eukaryotic" evidence="6">
    <location>
        <begin position="553"/>
        <end position="605"/>
    </location>
</feature>
<gene>
    <name evidence="8" type="primary">REC8</name>
</gene>
<evidence type="ECO:0000256" key="2">
    <source>
        <dbReference type="ARBA" id="ARBA00009870"/>
    </source>
</evidence>
<reference evidence="8" key="2">
    <citation type="submission" date="2025-08" db="UniProtKB">
        <authorList>
            <consortium name="Ensembl"/>
        </authorList>
    </citation>
    <scope>IDENTIFICATION</scope>
</reference>
<feature type="region of interest" description="Disordered" evidence="5">
    <location>
        <begin position="435"/>
        <end position="492"/>
    </location>
</feature>
<dbReference type="GO" id="GO:0000776">
    <property type="term" value="C:kinetochore"/>
    <property type="evidence" value="ECO:0007669"/>
    <property type="project" value="Ensembl"/>
</dbReference>
<feature type="region of interest" description="Disordered" evidence="5">
    <location>
        <begin position="162"/>
        <end position="189"/>
    </location>
</feature>
<evidence type="ECO:0000313" key="9">
    <source>
        <dbReference type="Proteomes" id="UP000002280"/>
    </source>
</evidence>
<dbReference type="GO" id="GO:0051177">
    <property type="term" value="P:meiotic sister chromatid cohesion"/>
    <property type="evidence" value="ECO:0000318"/>
    <property type="project" value="GO_Central"/>
</dbReference>
<dbReference type="GO" id="GO:0001673">
    <property type="term" value="C:male germ cell nucleus"/>
    <property type="evidence" value="ECO:0007669"/>
    <property type="project" value="Ensembl"/>
</dbReference>
<organism evidence="8 9">
    <name type="scientific">Monodelphis domestica</name>
    <name type="common">Gray short-tailed opossum</name>
    <dbReference type="NCBI Taxonomy" id="13616"/>
    <lineage>
        <taxon>Eukaryota</taxon>
        <taxon>Metazoa</taxon>
        <taxon>Chordata</taxon>
        <taxon>Craniata</taxon>
        <taxon>Vertebrata</taxon>
        <taxon>Euteleostomi</taxon>
        <taxon>Mammalia</taxon>
        <taxon>Metatheria</taxon>
        <taxon>Didelphimorphia</taxon>
        <taxon>Didelphidae</taxon>
        <taxon>Monodelphis</taxon>
    </lineage>
</organism>
<dbReference type="InterPro" id="IPR006910">
    <property type="entry name" value="Rad21_Rec8_N"/>
</dbReference>
<dbReference type="HOGENOM" id="CLU_036680_0_0_1"/>
<dbReference type="Gene3D" id="1.10.10.580">
    <property type="entry name" value="Structural maintenance of chromosome 1. Chain E"/>
    <property type="match status" value="1"/>
</dbReference>
<feature type="compositionally biased region" description="Low complexity" evidence="5">
    <location>
        <begin position="470"/>
        <end position="484"/>
    </location>
</feature>
<keyword evidence="9" id="KW-1185">Reference proteome</keyword>
<dbReference type="GO" id="GO:0009566">
    <property type="term" value="P:fertilization"/>
    <property type="evidence" value="ECO:0007669"/>
    <property type="project" value="Ensembl"/>
</dbReference>
<keyword evidence="3" id="KW-0159">Chromosome partition</keyword>
<reference evidence="8 9" key="1">
    <citation type="journal article" date="2007" name="Nature">
        <title>Genome of the marsupial Monodelphis domestica reveals innovation in non-coding sequences.</title>
        <authorList>
            <person name="Mikkelsen T.S."/>
            <person name="Wakefield M.J."/>
            <person name="Aken B."/>
            <person name="Amemiya C.T."/>
            <person name="Chang J.L."/>
            <person name="Duke S."/>
            <person name="Garber M."/>
            <person name="Gentles A.J."/>
            <person name="Goodstadt L."/>
            <person name="Heger A."/>
            <person name="Jurka J."/>
            <person name="Kamal M."/>
            <person name="Mauceli E."/>
            <person name="Searle S.M."/>
            <person name="Sharpe T."/>
            <person name="Baker M.L."/>
            <person name="Batzer M.A."/>
            <person name="Benos P.V."/>
            <person name="Belov K."/>
            <person name="Clamp M."/>
            <person name="Cook A."/>
            <person name="Cuff J."/>
            <person name="Das R."/>
            <person name="Davidow L."/>
            <person name="Deakin J.E."/>
            <person name="Fazzari M.J."/>
            <person name="Glass J.L."/>
            <person name="Grabherr M."/>
            <person name="Greally J.M."/>
            <person name="Gu W."/>
            <person name="Hore T.A."/>
            <person name="Huttley G.A."/>
            <person name="Kleber M."/>
            <person name="Jirtle R.L."/>
            <person name="Koina E."/>
            <person name="Lee J.T."/>
            <person name="Mahony S."/>
            <person name="Marra M.A."/>
            <person name="Miller R.D."/>
            <person name="Nicholls R.D."/>
            <person name="Oda M."/>
            <person name="Papenfuss A.T."/>
            <person name="Parra Z.E."/>
            <person name="Pollock D.D."/>
            <person name="Ray D.A."/>
            <person name="Schein J.E."/>
            <person name="Speed T.P."/>
            <person name="Thompson K."/>
            <person name="VandeBerg J.L."/>
            <person name="Wade C.M."/>
            <person name="Walker J.A."/>
            <person name="Waters P.D."/>
            <person name="Webber C."/>
            <person name="Weidman J.R."/>
            <person name="Xie X."/>
            <person name="Zody M.C."/>
            <person name="Baldwin J."/>
            <person name="Abdouelleil A."/>
            <person name="Abdulkadir J."/>
            <person name="Abebe A."/>
            <person name="Abera B."/>
            <person name="Abreu J."/>
            <person name="Acer S.C."/>
            <person name="Aftuck L."/>
            <person name="Alexander A."/>
            <person name="An P."/>
            <person name="Anderson E."/>
            <person name="Anderson S."/>
            <person name="Arachi H."/>
            <person name="Azer M."/>
            <person name="Bachantsang P."/>
            <person name="Barry A."/>
            <person name="Bayul T."/>
            <person name="Berlin A."/>
            <person name="Bessette D."/>
            <person name="Bloom T."/>
            <person name="Bloom T."/>
            <person name="Boguslavskiy L."/>
            <person name="Bonnet C."/>
            <person name="Boukhgalter B."/>
            <person name="Bourzgui I."/>
            <person name="Brown A."/>
            <person name="Cahill P."/>
            <person name="Channer S."/>
            <person name="Cheshatsang Y."/>
            <person name="Chuda L."/>
            <person name="Citroen M."/>
            <person name="Collymore A."/>
            <person name="Cooke P."/>
            <person name="Costello M."/>
            <person name="D'Aco K."/>
            <person name="Daza R."/>
            <person name="De Haan G."/>
            <person name="DeGray S."/>
            <person name="DeMaso C."/>
            <person name="Dhargay N."/>
            <person name="Dooley K."/>
            <person name="Dooley E."/>
            <person name="Doricent M."/>
            <person name="Dorje P."/>
            <person name="Dorjee K."/>
            <person name="Dupes A."/>
            <person name="Elong R."/>
            <person name="Falk J."/>
            <person name="Farina A."/>
            <person name="Faro S."/>
            <person name="Ferguson D."/>
            <person name="Fisher S."/>
            <person name="Foley C.D."/>
            <person name="Franke A."/>
            <person name="Friedrich D."/>
            <person name="Gadbois L."/>
            <person name="Gearin G."/>
            <person name="Gearin C.R."/>
            <person name="Giannoukos G."/>
            <person name="Goode T."/>
            <person name="Graham J."/>
            <person name="Grandbois E."/>
            <person name="Grewal S."/>
            <person name="Gyaltsen K."/>
            <person name="Hafez N."/>
            <person name="Hagos B."/>
            <person name="Hall J."/>
            <person name="Henson C."/>
            <person name="Hollinger A."/>
            <person name="Honan T."/>
            <person name="Huard M.D."/>
            <person name="Hughes L."/>
            <person name="Hurhula B."/>
            <person name="Husby M.E."/>
            <person name="Kamat A."/>
            <person name="Kanga B."/>
            <person name="Kashin S."/>
            <person name="Khazanovich D."/>
            <person name="Kisner P."/>
            <person name="Lance K."/>
            <person name="Lara M."/>
            <person name="Lee W."/>
            <person name="Lennon N."/>
            <person name="Letendre F."/>
            <person name="LeVine R."/>
            <person name="Lipovsky A."/>
            <person name="Liu X."/>
            <person name="Liu J."/>
            <person name="Liu S."/>
            <person name="Lokyitsang T."/>
            <person name="Lokyitsang Y."/>
            <person name="Lubonja R."/>
            <person name="Lui A."/>
            <person name="MacDonald P."/>
            <person name="Magnisalis V."/>
            <person name="Maru K."/>
            <person name="Matthews C."/>
            <person name="McCusker W."/>
            <person name="McDonough S."/>
            <person name="Mehta T."/>
            <person name="Meldrim J."/>
            <person name="Meneus L."/>
            <person name="Mihai O."/>
            <person name="Mihalev A."/>
            <person name="Mihova T."/>
            <person name="Mittelman R."/>
            <person name="Mlenga V."/>
            <person name="Montmayeur A."/>
            <person name="Mulrain L."/>
            <person name="Navidi A."/>
            <person name="Naylor J."/>
            <person name="Negash T."/>
            <person name="Nguyen T."/>
            <person name="Nguyen N."/>
            <person name="Nicol R."/>
            <person name="Norbu C."/>
            <person name="Norbu N."/>
            <person name="Novod N."/>
            <person name="O'Neill B."/>
            <person name="Osman S."/>
            <person name="Markiewicz E."/>
            <person name="Oyono O.L."/>
            <person name="Patti C."/>
            <person name="Phunkhang P."/>
            <person name="Pierre F."/>
            <person name="Priest M."/>
            <person name="Raghuraman S."/>
            <person name="Rege F."/>
            <person name="Reyes R."/>
            <person name="Rise C."/>
            <person name="Rogov P."/>
            <person name="Ross K."/>
            <person name="Ryan E."/>
            <person name="Settipalli S."/>
            <person name="Shea T."/>
            <person name="Sherpa N."/>
            <person name="Shi L."/>
            <person name="Shih D."/>
            <person name="Sparrow T."/>
            <person name="Spaulding J."/>
            <person name="Stalker J."/>
            <person name="Stange-Thomann N."/>
            <person name="Stavropoulos S."/>
            <person name="Stone C."/>
            <person name="Strader C."/>
            <person name="Tesfaye S."/>
            <person name="Thomson T."/>
            <person name="Thoulutsang Y."/>
            <person name="Thoulutsang D."/>
            <person name="Topham K."/>
            <person name="Topping I."/>
            <person name="Tsamla T."/>
            <person name="Vassiliev H."/>
            <person name="Vo A."/>
            <person name="Wangchuk T."/>
            <person name="Wangdi T."/>
            <person name="Weiand M."/>
            <person name="Wilkinson J."/>
            <person name="Wilson A."/>
            <person name="Yadav S."/>
            <person name="Young G."/>
            <person name="Yu Q."/>
            <person name="Zembek L."/>
            <person name="Zhong D."/>
            <person name="Zimmer A."/>
            <person name="Zwirko Z."/>
            <person name="Jaffe D.B."/>
            <person name="Alvarez P."/>
            <person name="Brockman W."/>
            <person name="Butler J."/>
            <person name="Chin C."/>
            <person name="Gnerre S."/>
            <person name="MacCallum I."/>
            <person name="Graves J.A."/>
            <person name="Ponting C.P."/>
            <person name="Breen M."/>
            <person name="Samollow P.B."/>
            <person name="Lander E.S."/>
            <person name="Lindblad-Toh K."/>
        </authorList>
    </citation>
    <scope>NUCLEOTIDE SEQUENCE [LARGE SCALE GENOMIC DNA]</scope>
</reference>
<evidence type="ECO:0000256" key="1">
    <source>
        <dbReference type="ARBA" id="ARBA00004123"/>
    </source>
</evidence>
<dbReference type="OMA" id="RVYFQQC"/>
<dbReference type="OrthoDB" id="10071381at2759"/>
<dbReference type="InterPro" id="IPR006909">
    <property type="entry name" value="Rad21/Rec8_C_eu"/>
</dbReference>
<dbReference type="Bgee" id="ENSMODG00000003359">
    <property type="expression patterns" value="Expressed in testis and 13 other cell types or tissues"/>
</dbReference>
<dbReference type="InterPro" id="IPR036390">
    <property type="entry name" value="WH_DNA-bd_sf"/>
</dbReference>
<dbReference type="STRING" id="13616.ENSMODP00000004110"/>
<evidence type="ECO:0000259" key="6">
    <source>
        <dbReference type="Pfam" id="PF04824"/>
    </source>
</evidence>
<feature type="domain" description="Rad21/Rec8-like protein N-terminal" evidence="7">
    <location>
        <begin position="1"/>
        <end position="112"/>
    </location>
</feature>
<dbReference type="InterPro" id="IPR039781">
    <property type="entry name" value="Rad21/Rec8-like"/>
</dbReference>
<dbReference type="AlphaFoldDB" id="F6ZPU4"/>
<dbReference type="Proteomes" id="UP000002280">
    <property type="component" value="Chromosome 1"/>
</dbReference>
<dbReference type="Pfam" id="PF04824">
    <property type="entry name" value="Rad21_Rec8"/>
    <property type="match status" value="1"/>
</dbReference>
<dbReference type="GeneTree" id="ENSGT00390000011379"/>
<dbReference type="GO" id="GO:0007130">
    <property type="term" value="P:synaptonemal complex assembly"/>
    <property type="evidence" value="ECO:0007669"/>
    <property type="project" value="Ensembl"/>
</dbReference>
<comment type="subcellular location">
    <subcellularLocation>
        <location evidence="1">Nucleus</location>
    </subcellularLocation>
</comment>
<name>F6ZPU4_MONDO</name>
<evidence type="ECO:0000256" key="5">
    <source>
        <dbReference type="SAM" id="MobiDB-lite"/>
    </source>
</evidence>
<accession>F6ZPU4</accession>
<dbReference type="GeneID" id="100030766"/>
<feature type="region of interest" description="Disordered" evidence="5">
    <location>
        <begin position="332"/>
        <end position="360"/>
    </location>
</feature>
<keyword evidence="4" id="KW-0539">Nucleus</keyword>
<dbReference type="GO" id="GO:0000724">
    <property type="term" value="P:double-strand break repair via homologous recombination"/>
    <property type="evidence" value="ECO:0007669"/>
    <property type="project" value="Ensembl"/>
</dbReference>
<comment type="similarity">
    <text evidence="2">Belongs to the rad21 family.</text>
</comment>
<evidence type="ECO:0000259" key="7">
    <source>
        <dbReference type="Pfam" id="PF04825"/>
    </source>
</evidence>
<dbReference type="eggNOG" id="KOG1213">
    <property type="taxonomic scope" value="Eukaryota"/>
</dbReference>
<feature type="compositionally biased region" description="Basic and acidic residues" evidence="5">
    <location>
        <begin position="450"/>
        <end position="469"/>
    </location>
</feature>
<dbReference type="Ensembl" id="ENSMODT00000004196.4">
    <property type="protein sequence ID" value="ENSMODP00000004110.4"/>
    <property type="gene ID" value="ENSMODG00000003359.4"/>
</dbReference>
<dbReference type="GO" id="GO:0000800">
    <property type="term" value="C:lateral element"/>
    <property type="evidence" value="ECO:0007669"/>
    <property type="project" value="Ensembl"/>
</dbReference>
<dbReference type="FunCoup" id="F6ZPU4">
    <property type="interactions" value="459"/>
</dbReference>
<dbReference type="PANTHER" id="PTHR12585:SF27">
    <property type="entry name" value="MEIOTIC RECOMBINATION PROTEIN REC8 HOMOLOG"/>
    <property type="match status" value="1"/>
</dbReference>
<dbReference type="GO" id="GO:0006302">
    <property type="term" value="P:double-strand break repair"/>
    <property type="evidence" value="ECO:0000318"/>
    <property type="project" value="GO_Central"/>
</dbReference>
<evidence type="ECO:0000256" key="4">
    <source>
        <dbReference type="ARBA" id="ARBA00023242"/>
    </source>
</evidence>
<dbReference type="GO" id="GO:0030893">
    <property type="term" value="C:meiotic cohesin complex"/>
    <property type="evidence" value="ECO:0000318"/>
    <property type="project" value="GO_Central"/>
</dbReference>
<dbReference type="RefSeq" id="XP_007479928.1">
    <property type="nucleotide sequence ID" value="XM_007479866.3"/>
</dbReference>
<sequence length="609" mass="69077">MFYYPNVLQRHSGCFATIWLAATGGTRLVKREYLKVDVVETCEKILQYVLVQVQPSLPGVPRPRFSLYLSAQLQFGVIRVYFRQCQYLVEDIQHILDRLHRAQQQIRIDMVESDVAGLLLPDPLTTMEAMADAPDPFFGVMTIDPNLPSPFNIPQVRHLLEAPTPERTPKATPPQDYLQPRKSDKSPITVLPPETITLQEAEPIHVLHIEGEQDLPEISHQDLDLLMAGDEEAILLEENSKSHPPGEHLLTQIGPISDAVESVEMSRAPEKEKPPRLSPSAQTQIQEVAEPLSEKELVPEELVLLVPEAGPSPPEAILSKELLLPRMPSPLEPPVQVPSSPELILPRLSPPLQRPPSRRQRRLQLYDKETQISREEFQNQVVQTQAHTRDCPMVQPLGQMKSPAELLRTPVYAGWLHPELLDLWTRCARVPPKKLQYRPRPEPDSLVEQLEEKRKAEATSEIETLRDAQEPSGPLLLSSELSLETTEEERSRLSFIPPEERWGLGEVEVEMPVLPVVPELPEVPELPLQLTPDPQLLSPEAVQRAIILELQTSREIHFSNLIPPFAPRLVAARIFYLLLVLSRQQVLYVEQEEPYGSLIIRPGPRYPYH</sequence>
<dbReference type="GO" id="GO:0007286">
    <property type="term" value="P:spermatid development"/>
    <property type="evidence" value="ECO:0007669"/>
    <property type="project" value="Ensembl"/>
</dbReference>
<dbReference type="Pfam" id="PF04825">
    <property type="entry name" value="Rad21_Rec8_N"/>
    <property type="match status" value="1"/>
</dbReference>
<dbReference type="SUPFAM" id="SSF46785">
    <property type="entry name" value="Winged helix' DNA-binding domain"/>
    <property type="match status" value="1"/>
</dbReference>
<dbReference type="GO" id="GO:0001556">
    <property type="term" value="P:oocyte maturation"/>
    <property type="evidence" value="ECO:0007669"/>
    <property type="project" value="Ensembl"/>
</dbReference>
<dbReference type="InterPro" id="IPR023093">
    <property type="entry name" value="ScpA-like_C"/>
</dbReference>
<reference evidence="8" key="3">
    <citation type="submission" date="2025-09" db="UniProtKB">
        <authorList>
            <consortium name="Ensembl"/>
        </authorList>
    </citation>
    <scope>IDENTIFICATION</scope>
</reference>
<dbReference type="PANTHER" id="PTHR12585">
    <property type="entry name" value="SCC1 / RAD21 FAMILY MEMBER"/>
    <property type="match status" value="1"/>
</dbReference>
<dbReference type="GO" id="GO:0007141">
    <property type="term" value="P:male meiosis I"/>
    <property type="evidence" value="ECO:0007669"/>
    <property type="project" value="Ensembl"/>
</dbReference>